<dbReference type="HOGENOM" id="CLU_2526780_0_0_1"/>
<keyword evidence="1" id="KW-0472">Membrane</keyword>
<evidence type="ECO:0000256" key="1">
    <source>
        <dbReference type="SAM" id="Phobius"/>
    </source>
</evidence>
<organism evidence="2 3">
    <name type="scientific">Ciona intestinalis</name>
    <name type="common">Transparent sea squirt</name>
    <name type="synonym">Ascidia intestinalis</name>
    <dbReference type="NCBI Taxonomy" id="7719"/>
    <lineage>
        <taxon>Eukaryota</taxon>
        <taxon>Metazoa</taxon>
        <taxon>Chordata</taxon>
        <taxon>Tunicata</taxon>
        <taxon>Ascidiacea</taxon>
        <taxon>Phlebobranchia</taxon>
        <taxon>Cionidae</taxon>
        <taxon>Ciona</taxon>
    </lineage>
</organism>
<accession>F6VVZ4</accession>
<evidence type="ECO:0000313" key="3">
    <source>
        <dbReference type="Proteomes" id="UP000008144"/>
    </source>
</evidence>
<dbReference type="AlphaFoldDB" id="F6VVZ4"/>
<dbReference type="EMBL" id="EAAA01001226">
    <property type="status" value="NOT_ANNOTATED_CDS"/>
    <property type="molecule type" value="Genomic_DNA"/>
</dbReference>
<keyword evidence="1" id="KW-0812">Transmembrane</keyword>
<reference evidence="2" key="4">
    <citation type="submission" date="2025-09" db="UniProtKB">
        <authorList>
            <consortium name="Ensembl"/>
        </authorList>
    </citation>
    <scope>IDENTIFICATION</scope>
</reference>
<protein>
    <recommendedName>
        <fullName evidence="4">GOLD domain-containing protein</fullName>
    </recommendedName>
</protein>
<dbReference type="Ensembl" id="ENSCINT00000027937.2">
    <property type="protein sequence ID" value="ENSCINP00000027691.2"/>
    <property type="gene ID" value="ENSCING00000015742.2"/>
</dbReference>
<feature type="transmembrane region" description="Helical" evidence="1">
    <location>
        <begin position="45"/>
        <end position="65"/>
    </location>
</feature>
<reference evidence="3" key="1">
    <citation type="journal article" date="2002" name="Science">
        <title>The draft genome of Ciona intestinalis: insights into chordate and vertebrate origins.</title>
        <authorList>
            <person name="Dehal P."/>
            <person name="Satou Y."/>
            <person name="Campbell R.K."/>
            <person name="Chapman J."/>
            <person name="Degnan B."/>
            <person name="De Tomaso A."/>
            <person name="Davidson B."/>
            <person name="Di Gregorio A."/>
            <person name="Gelpke M."/>
            <person name="Goodstein D.M."/>
            <person name="Harafuji N."/>
            <person name="Hastings K.E."/>
            <person name="Ho I."/>
            <person name="Hotta K."/>
            <person name="Huang W."/>
            <person name="Kawashima T."/>
            <person name="Lemaire P."/>
            <person name="Martinez D."/>
            <person name="Meinertzhagen I.A."/>
            <person name="Necula S."/>
            <person name="Nonaka M."/>
            <person name="Putnam N."/>
            <person name="Rash S."/>
            <person name="Saiga H."/>
            <person name="Satake M."/>
            <person name="Terry A."/>
            <person name="Yamada L."/>
            <person name="Wang H.G."/>
            <person name="Awazu S."/>
            <person name="Azumi K."/>
            <person name="Boore J."/>
            <person name="Branno M."/>
            <person name="Chin-Bow S."/>
            <person name="DeSantis R."/>
            <person name="Doyle S."/>
            <person name="Francino P."/>
            <person name="Keys D.N."/>
            <person name="Haga S."/>
            <person name="Hayashi H."/>
            <person name="Hino K."/>
            <person name="Imai K.S."/>
            <person name="Inaba K."/>
            <person name="Kano S."/>
            <person name="Kobayashi K."/>
            <person name="Kobayashi M."/>
            <person name="Lee B.I."/>
            <person name="Makabe K.W."/>
            <person name="Manohar C."/>
            <person name="Matassi G."/>
            <person name="Medina M."/>
            <person name="Mochizuki Y."/>
            <person name="Mount S."/>
            <person name="Morishita T."/>
            <person name="Miura S."/>
            <person name="Nakayama A."/>
            <person name="Nishizaka S."/>
            <person name="Nomoto H."/>
            <person name="Ohta F."/>
            <person name="Oishi K."/>
            <person name="Rigoutsos I."/>
            <person name="Sano M."/>
            <person name="Sasaki A."/>
            <person name="Sasakura Y."/>
            <person name="Shoguchi E."/>
            <person name="Shin-i T."/>
            <person name="Spagnuolo A."/>
            <person name="Stainier D."/>
            <person name="Suzuki M.M."/>
            <person name="Tassy O."/>
            <person name="Takatori N."/>
            <person name="Tokuoka M."/>
            <person name="Yagi K."/>
            <person name="Yoshizaki F."/>
            <person name="Wada S."/>
            <person name="Zhang C."/>
            <person name="Hyatt P.D."/>
            <person name="Larimer F."/>
            <person name="Detter C."/>
            <person name="Doggett N."/>
            <person name="Glavina T."/>
            <person name="Hawkins T."/>
            <person name="Richardson P."/>
            <person name="Lucas S."/>
            <person name="Kohara Y."/>
            <person name="Levine M."/>
            <person name="Satoh N."/>
            <person name="Rokhsar D.S."/>
        </authorList>
    </citation>
    <scope>NUCLEOTIDE SEQUENCE [LARGE SCALE GENOMIC DNA]</scope>
</reference>
<proteinExistence type="predicted"/>
<reference evidence="2" key="2">
    <citation type="journal article" date="2008" name="Genome Biol.">
        <title>Improved genome assembly and evidence-based global gene model set for the chordate Ciona intestinalis: new insight into intron and operon populations.</title>
        <authorList>
            <person name="Satou Y."/>
            <person name="Mineta K."/>
            <person name="Ogasawara M."/>
            <person name="Sasakura Y."/>
            <person name="Shoguchi E."/>
            <person name="Ueno K."/>
            <person name="Yamada L."/>
            <person name="Matsumoto J."/>
            <person name="Wasserscheid J."/>
            <person name="Dewar K."/>
            <person name="Wiley G.B."/>
            <person name="Macmil S.L."/>
            <person name="Roe B.A."/>
            <person name="Zeller R.W."/>
            <person name="Hastings K.E."/>
            <person name="Lemaire P."/>
            <person name="Lindquist E."/>
            <person name="Endo T."/>
            <person name="Hotta K."/>
            <person name="Inaba K."/>
        </authorList>
    </citation>
    <scope>NUCLEOTIDE SEQUENCE [LARGE SCALE GENOMIC DNA]</scope>
    <source>
        <strain evidence="2">wild type</strain>
    </source>
</reference>
<evidence type="ECO:0008006" key="4">
    <source>
        <dbReference type="Google" id="ProtNLM"/>
    </source>
</evidence>
<keyword evidence="3" id="KW-1185">Reference proteome</keyword>
<dbReference type="InParanoid" id="F6VVZ4"/>
<evidence type="ECO:0000313" key="2">
    <source>
        <dbReference type="Ensembl" id="ENSCINP00000027691.2"/>
    </source>
</evidence>
<sequence length="84" mass="9676">MYHIYDRLFQVTTDLMRSKSMIKHTQMVSGRDYSLLRNNEASLNILSTVIVGVMFGVSLSQVFVIKRMFSKNERSSSGRPTTRL</sequence>
<name>F6VVZ4_CIOIN</name>
<keyword evidence="1" id="KW-1133">Transmembrane helix</keyword>
<reference evidence="2" key="3">
    <citation type="submission" date="2025-08" db="UniProtKB">
        <authorList>
            <consortium name="Ensembl"/>
        </authorList>
    </citation>
    <scope>IDENTIFICATION</scope>
</reference>
<dbReference type="Proteomes" id="UP000008144">
    <property type="component" value="Chromosome 14"/>
</dbReference>